<dbReference type="AlphaFoldDB" id="A0AAU9IJT7"/>
<proteinExistence type="predicted"/>
<dbReference type="InterPro" id="IPR000008">
    <property type="entry name" value="C2_dom"/>
</dbReference>
<dbReference type="SMART" id="SM00239">
    <property type="entry name" value="C2"/>
    <property type="match status" value="1"/>
</dbReference>
<dbReference type="Gene3D" id="2.60.40.150">
    <property type="entry name" value="C2 domain"/>
    <property type="match status" value="1"/>
</dbReference>
<dbReference type="InterPro" id="IPR035892">
    <property type="entry name" value="C2_domain_sf"/>
</dbReference>
<dbReference type="PANTHER" id="PTHR46502">
    <property type="entry name" value="C2 DOMAIN-CONTAINING"/>
    <property type="match status" value="1"/>
</dbReference>
<dbReference type="Proteomes" id="UP001162131">
    <property type="component" value="Unassembled WGS sequence"/>
</dbReference>
<organism evidence="4 5">
    <name type="scientific">Blepharisma stoltei</name>
    <dbReference type="NCBI Taxonomy" id="1481888"/>
    <lineage>
        <taxon>Eukaryota</taxon>
        <taxon>Sar</taxon>
        <taxon>Alveolata</taxon>
        <taxon>Ciliophora</taxon>
        <taxon>Postciliodesmatophora</taxon>
        <taxon>Heterotrichea</taxon>
        <taxon>Heterotrichida</taxon>
        <taxon>Blepharismidae</taxon>
        <taxon>Blepharisma</taxon>
    </lineage>
</organism>
<accession>A0AAU9IJT7</accession>
<gene>
    <name evidence="4" type="ORF">BSTOLATCC_MIC5324</name>
</gene>
<feature type="domain" description="C2" evidence="3">
    <location>
        <begin position="1"/>
        <end position="103"/>
    </location>
</feature>
<evidence type="ECO:0000313" key="4">
    <source>
        <dbReference type="EMBL" id="CAG9312069.1"/>
    </source>
</evidence>
<evidence type="ECO:0000259" key="3">
    <source>
        <dbReference type="PROSITE" id="PS50004"/>
    </source>
</evidence>
<dbReference type="GO" id="GO:0046872">
    <property type="term" value="F:metal ion binding"/>
    <property type="evidence" value="ECO:0007669"/>
    <property type="project" value="UniProtKB-KW"/>
</dbReference>
<dbReference type="PANTHER" id="PTHR46502:SF2">
    <property type="entry name" value="16 KDA PHLOEM PROTEIN 2"/>
    <property type="match status" value="1"/>
</dbReference>
<protein>
    <recommendedName>
        <fullName evidence="3">C2 domain-containing protein</fullName>
    </recommendedName>
</protein>
<evidence type="ECO:0000256" key="2">
    <source>
        <dbReference type="ARBA" id="ARBA00022837"/>
    </source>
</evidence>
<dbReference type="PROSITE" id="PS50004">
    <property type="entry name" value="C2"/>
    <property type="match status" value="1"/>
</dbReference>
<evidence type="ECO:0000256" key="1">
    <source>
        <dbReference type="ARBA" id="ARBA00022723"/>
    </source>
</evidence>
<evidence type="ECO:0000313" key="5">
    <source>
        <dbReference type="Proteomes" id="UP001162131"/>
    </source>
</evidence>
<sequence>MAHPGKLIIHPMNAKLTRDVEVIGTMDPYCVISVGNQELTSNICIEGGKNPHWDDPHTFTINNEDTVTIKVMDKRLMKKDDEVGSVTVPLSNIFNTRMAEDWIEILHNGELAGHLRLHISFIPRDTANEKEMERQELQDVISDPVNL</sequence>
<dbReference type="SUPFAM" id="SSF49562">
    <property type="entry name" value="C2 domain (Calcium/lipid-binding domain, CaLB)"/>
    <property type="match status" value="1"/>
</dbReference>
<dbReference type="EMBL" id="CAJZBQ010000005">
    <property type="protein sequence ID" value="CAG9312069.1"/>
    <property type="molecule type" value="Genomic_DNA"/>
</dbReference>
<name>A0AAU9IJT7_9CILI</name>
<dbReference type="Pfam" id="PF00168">
    <property type="entry name" value="C2"/>
    <property type="match status" value="1"/>
</dbReference>
<keyword evidence="2" id="KW-0106">Calcium</keyword>
<reference evidence="4" key="1">
    <citation type="submission" date="2021-09" db="EMBL/GenBank/DDBJ databases">
        <authorList>
            <consortium name="AG Swart"/>
            <person name="Singh M."/>
            <person name="Singh A."/>
            <person name="Seah K."/>
            <person name="Emmerich C."/>
        </authorList>
    </citation>
    <scope>NUCLEOTIDE SEQUENCE</scope>
    <source>
        <strain evidence="4">ATCC30299</strain>
    </source>
</reference>
<keyword evidence="1" id="KW-0479">Metal-binding</keyword>
<comment type="caution">
    <text evidence="4">The sequence shown here is derived from an EMBL/GenBank/DDBJ whole genome shotgun (WGS) entry which is preliminary data.</text>
</comment>
<keyword evidence="5" id="KW-1185">Reference proteome</keyword>